<name>A0ABD3EMA2_9LAMI</name>
<dbReference type="EMBL" id="JAVIJP010000002">
    <property type="protein sequence ID" value="KAL3655543.1"/>
    <property type="molecule type" value="Genomic_DNA"/>
</dbReference>
<keyword evidence="2" id="KW-1185">Reference proteome</keyword>
<evidence type="ECO:0000313" key="2">
    <source>
        <dbReference type="Proteomes" id="UP001632038"/>
    </source>
</evidence>
<protein>
    <submittedName>
        <fullName evidence="1">Uncharacterized protein</fullName>
    </submittedName>
</protein>
<gene>
    <name evidence="1" type="ORF">CASFOL_001329</name>
</gene>
<dbReference type="Proteomes" id="UP001632038">
    <property type="component" value="Unassembled WGS sequence"/>
</dbReference>
<accession>A0ABD3EMA2</accession>
<evidence type="ECO:0000313" key="1">
    <source>
        <dbReference type="EMBL" id="KAL3655543.1"/>
    </source>
</evidence>
<comment type="caution">
    <text evidence="1">The sequence shown here is derived from an EMBL/GenBank/DDBJ whole genome shotgun (WGS) entry which is preliminary data.</text>
</comment>
<reference evidence="2" key="1">
    <citation type="journal article" date="2024" name="IScience">
        <title>Strigolactones Initiate the Formation of Haustorium-like Structures in Castilleja.</title>
        <authorList>
            <person name="Buerger M."/>
            <person name="Peterson D."/>
            <person name="Chory J."/>
        </authorList>
    </citation>
    <scope>NUCLEOTIDE SEQUENCE [LARGE SCALE GENOMIC DNA]</scope>
</reference>
<organism evidence="1 2">
    <name type="scientific">Castilleja foliolosa</name>
    <dbReference type="NCBI Taxonomy" id="1961234"/>
    <lineage>
        <taxon>Eukaryota</taxon>
        <taxon>Viridiplantae</taxon>
        <taxon>Streptophyta</taxon>
        <taxon>Embryophyta</taxon>
        <taxon>Tracheophyta</taxon>
        <taxon>Spermatophyta</taxon>
        <taxon>Magnoliopsida</taxon>
        <taxon>eudicotyledons</taxon>
        <taxon>Gunneridae</taxon>
        <taxon>Pentapetalae</taxon>
        <taxon>asterids</taxon>
        <taxon>lamiids</taxon>
        <taxon>Lamiales</taxon>
        <taxon>Orobanchaceae</taxon>
        <taxon>Pedicularideae</taxon>
        <taxon>Castillejinae</taxon>
        <taxon>Castilleja</taxon>
    </lineage>
</organism>
<sequence>MQFFSLLRFLEEEQTDISQSLRSRPRWKSAVEVPKKKVSKTSVPVSDPLDPLPPVERRRYLNLADLTEDYPHTGN</sequence>
<dbReference type="AlphaFoldDB" id="A0ABD3EMA2"/>
<proteinExistence type="predicted"/>